<reference evidence="4" key="1">
    <citation type="journal article" date="2019" name="Int. J. Syst. Evol. Microbiol.">
        <title>The Global Catalogue of Microorganisms (GCM) 10K type strain sequencing project: providing services to taxonomists for standard genome sequencing and annotation.</title>
        <authorList>
            <consortium name="The Broad Institute Genomics Platform"/>
            <consortium name="The Broad Institute Genome Sequencing Center for Infectious Disease"/>
            <person name="Wu L."/>
            <person name="Ma J."/>
        </authorList>
    </citation>
    <scope>NUCLEOTIDE SEQUENCE [LARGE SCALE GENOMIC DNA]</scope>
    <source>
        <strain evidence="4">DT43</strain>
    </source>
</reference>
<evidence type="ECO:0000313" key="4">
    <source>
        <dbReference type="Proteomes" id="UP001596110"/>
    </source>
</evidence>
<dbReference type="Gene3D" id="3.10.560.10">
    <property type="entry name" value="Outer membrane lipoprotein wza domain like"/>
    <property type="match status" value="1"/>
</dbReference>
<evidence type="ECO:0000259" key="2">
    <source>
        <dbReference type="SMART" id="SM00278"/>
    </source>
</evidence>
<dbReference type="NCBIfam" id="TIGR00426">
    <property type="entry name" value="competence protein ComEA helix-hairpin-helix repeat region"/>
    <property type="match status" value="1"/>
</dbReference>
<dbReference type="RefSeq" id="WP_198039908.1">
    <property type="nucleotide sequence ID" value="NZ_JBHSOJ010000015.1"/>
</dbReference>
<dbReference type="SMART" id="SM00278">
    <property type="entry name" value="HhH1"/>
    <property type="match status" value="2"/>
</dbReference>
<dbReference type="SUPFAM" id="SSF47781">
    <property type="entry name" value="RuvA domain 2-like"/>
    <property type="match status" value="1"/>
</dbReference>
<sequence length="212" mass="22796">METIIEKVKEHPILSGVGGGVLILVCFVGFLMLKPKEKAPAFPVVEEVTQVVTEKQDESNSAISQESDKILVDVKGAVVSEGVYELAQGDRVRDAIEMAGGLSQEADKNSINLAQKLEDEAVIYVAKVGEVETSVAISVVSGNKEKGSDKVNLNKASISELTSISGIGEKRAQDIISYREEHGKFSSLDELTNVSGIGAKTLERFKMELTLD</sequence>
<dbReference type="EMBL" id="JBHSOJ010000015">
    <property type="protein sequence ID" value="MFC5630387.1"/>
    <property type="molecule type" value="Genomic_DNA"/>
</dbReference>
<protein>
    <submittedName>
        <fullName evidence="3">Helix-hairpin-helix domain-containing protein</fullName>
    </submittedName>
</protein>
<feature type="domain" description="Helix-hairpin-helix DNA-binding motif class 1" evidence="2">
    <location>
        <begin position="159"/>
        <end position="178"/>
    </location>
</feature>
<comment type="caution">
    <text evidence="3">The sequence shown here is derived from an EMBL/GenBank/DDBJ whole genome shotgun (WGS) entry which is preliminary data.</text>
</comment>
<dbReference type="InterPro" id="IPR051675">
    <property type="entry name" value="Endo/Exo/Phosphatase_dom_1"/>
</dbReference>
<feature type="domain" description="Helix-hairpin-helix DNA-binding motif class 1" evidence="2">
    <location>
        <begin position="189"/>
        <end position="208"/>
    </location>
</feature>
<gene>
    <name evidence="3" type="ORF">ACFPQ3_01955</name>
</gene>
<feature type="transmembrane region" description="Helical" evidence="1">
    <location>
        <begin position="12"/>
        <end position="33"/>
    </location>
</feature>
<keyword evidence="1" id="KW-1133">Transmembrane helix</keyword>
<dbReference type="InterPro" id="IPR019554">
    <property type="entry name" value="Soluble_ligand-bd"/>
</dbReference>
<dbReference type="PANTHER" id="PTHR21180:SF32">
    <property type="entry name" value="ENDONUCLEASE_EXONUCLEASE_PHOSPHATASE FAMILY DOMAIN-CONTAINING PROTEIN 1"/>
    <property type="match status" value="1"/>
</dbReference>
<proteinExistence type="predicted"/>
<organism evidence="3 4">
    <name type="scientific">Streptococcus caledonicus</name>
    <dbReference type="NCBI Taxonomy" id="2614158"/>
    <lineage>
        <taxon>Bacteria</taxon>
        <taxon>Bacillati</taxon>
        <taxon>Bacillota</taxon>
        <taxon>Bacilli</taxon>
        <taxon>Lactobacillales</taxon>
        <taxon>Streptococcaceae</taxon>
        <taxon>Streptococcus</taxon>
    </lineage>
</organism>
<name>A0ABW0UA44_9STRE</name>
<dbReference type="Proteomes" id="UP001596110">
    <property type="component" value="Unassembled WGS sequence"/>
</dbReference>
<dbReference type="InterPro" id="IPR010994">
    <property type="entry name" value="RuvA_2-like"/>
</dbReference>
<accession>A0ABW0UA44</accession>
<dbReference type="InterPro" id="IPR004509">
    <property type="entry name" value="Competence_ComEA_HhH"/>
</dbReference>
<keyword evidence="1" id="KW-0472">Membrane</keyword>
<dbReference type="Pfam" id="PF10531">
    <property type="entry name" value="SLBB"/>
    <property type="match status" value="1"/>
</dbReference>
<dbReference type="Pfam" id="PF12836">
    <property type="entry name" value="HHH_3"/>
    <property type="match status" value="1"/>
</dbReference>
<evidence type="ECO:0000256" key="1">
    <source>
        <dbReference type="SAM" id="Phobius"/>
    </source>
</evidence>
<keyword evidence="4" id="KW-1185">Reference proteome</keyword>
<dbReference type="PANTHER" id="PTHR21180">
    <property type="entry name" value="ENDONUCLEASE/EXONUCLEASE/PHOSPHATASE FAMILY DOMAIN-CONTAINING PROTEIN 1"/>
    <property type="match status" value="1"/>
</dbReference>
<dbReference type="InterPro" id="IPR003583">
    <property type="entry name" value="Hlx-hairpin-Hlx_DNA-bd_motif"/>
</dbReference>
<dbReference type="Gene3D" id="1.10.150.310">
    <property type="entry name" value="Tex RuvX-like domain-like"/>
    <property type="match status" value="1"/>
</dbReference>
<evidence type="ECO:0000313" key="3">
    <source>
        <dbReference type="EMBL" id="MFC5630387.1"/>
    </source>
</evidence>
<keyword evidence="1" id="KW-0812">Transmembrane</keyword>